<comment type="caution">
    <text evidence="3">The sequence shown here is derived from an EMBL/GenBank/DDBJ whole genome shotgun (WGS) entry which is preliminary data.</text>
</comment>
<protein>
    <recommendedName>
        <fullName evidence="2">DUF6594 domain-containing protein</fullName>
    </recommendedName>
</protein>
<dbReference type="OrthoDB" id="3533814at2759"/>
<keyword evidence="1" id="KW-0472">Membrane</keyword>
<evidence type="ECO:0000313" key="3">
    <source>
        <dbReference type="EMBL" id="KAG9240589.1"/>
    </source>
</evidence>
<dbReference type="PANTHER" id="PTHR34502:SF3">
    <property type="entry name" value="DUF6594 DOMAIN-CONTAINING PROTEIN"/>
    <property type="match status" value="1"/>
</dbReference>
<reference evidence="3" key="1">
    <citation type="journal article" date="2021" name="IMA Fungus">
        <title>Genomic characterization of three marine fungi, including Emericellopsis atlantica sp. nov. with signatures of a generalist lifestyle and marine biomass degradation.</title>
        <authorList>
            <person name="Hagestad O.C."/>
            <person name="Hou L."/>
            <person name="Andersen J.H."/>
            <person name="Hansen E.H."/>
            <person name="Altermark B."/>
            <person name="Li C."/>
            <person name="Kuhnert E."/>
            <person name="Cox R.J."/>
            <person name="Crous P.W."/>
            <person name="Spatafora J.W."/>
            <person name="Lail K."/>
            <person name="Amirebrahimi M."/>
            <person name="Lipzen A."/>
            <person name="Pangilinan J."/>
            <person name="Andreopoulos W."/>
            <person name="Hayes R.D."/>
            <person name="Ng V."/>
            <person name="Grigoriev I.V."/>
            <person name="Jackson S.A."/>
            <person name="Sutton T.D.S."/>
            <person name="Dobson A.D.W."/>
            <person name="Rama T."/>
        </authorList>
    </citation>
    <scope>NUCLEOTIDE SEQUENCE</scope>
    <source>
        <strain evidence="3">TRa3180A</strain>
    </source>
</reference>
<dbReference type="InterPro" id="IPR046529">
    <property type="entry name" value="DUF6594"/>
</dbReference>
<feature type="domain" description="DUF6594" evidence="2">
    <location>
        <begin position="11"/>
        <end position="264"/>
    </location>
</feature>
<dbReference type="Pfam" id="PF20237">
    <property type="entry name" value="DUF6594"/>
    <property type="match status" value="1"/>
</dbReference>
<evidence type="ECO:0000313" key="4">
    <source>
        <dbReference type="Proteomes" id="UP000887226"/>
    </source>
</evidence>
<accession>A0A9P7YV84</accession>
<sequence>MIVDESYPLGWPRFAAFLNSADNYAMFRRFGTAHCRVLLHLMADLEQLEKELDQLDESDSLNGELAQRLRSNVWKKGSCPKKKILLEQMRVKLGQYDDLLLKDCHLRGLPSPHNGDFWNVFSWMWACKPLEDGQNDFFFRYDDFVASKPTRSNVFESFVESILRRCPRMWIMHSQDQAENQADHDVRYYPRPVIVAIGKIIAVCVAVTILMTPVLVLYLTEVNSNGIAGIVLAFCLAFACLMSSFGGNVSTVFVATCTYCAVLVVFMGSVQNTSND</sequence>
<keyword evidence="1" id="KW-0812">Transmembrane</keyword>
<feature type="transmembrane region" description="Helical" evidence="1">
    <location>
        <begin position="226"/>
        <end position="245"/>
    </location>
</feature>
<dbReference type="Proteomes" id="UP000887226">
    <property type="component" value="Unassembled WGS sequence"/>
</dbReference>
<keyword evidence="4" id="KW-1185">Reference proteome</keyword>
<keyword evidence="1" id="KW-1133">Transmembrane helix</keyword>
<organism evidence="3 4">
    <name type="scientific">Calycina marina</name>
    <dbReference type="NCBI Taxonomy" id="1763456"/>
    <lineage>
        <taxon>Eukaryota</taxon>
        <taxon>Fungi</taxon>
        <taxon>Dikarya</taxon>
        <taxon>Ascomycota</taxon>
        <taxon>Pezizomycotina</taxon>
        <taxon>Leotiomycetes</taxon>
        <taxon>Helotiales</taxon>
        <taxon>Pezizellaceae</taxon>
        <taxon>Calycina</taxon>
    </lineage>
</organism>
<dbReference type="AlphaFoldDB" id="A0A9P7YV84"/>
<dbReference type="EMBL" id="MU254399">
    <property type="protein sequence ID" value="KAG9240589.1"/>
    <property type="molecule type" value="Genomic_DNA"/>
</dbReference>
<dbReference type="PANTHER" id="PTHR34502">
    <property type="entry name" value="DUF6594 DOMAIN-CONTAINING PROTEIN-RELATED"/>
    <property type="match status" value="1"/>
</dbReference>
<evidence type="ECO:0000256" key="1">
    <source>
        <dbReference type="SAM" id="Phobius"/>
    </source>
</evidence>
<evidence type="ECO:0000259" key="2">
    <source>
        <dbReference type="Pfam" id="PF20237"/>
    </source>
</evidence>
<feature type="transmembrane region" description="Helical" evidence="1">
    <location>
        <begin position="193"/>
        <end position="220"/>
    </location>
</feature>
<proteinExistence type="predicted"/>
<gene>
    <name evidence="3" type="ORF">BJ878DRAFT_280442</name>
</gene>
<name>A0A9P7YV84_9HELO</name>
<feature type="transmembrane region" description="Helical" evidence="1">
    <location>
        <begin position="252"/>
        <end position="270"/>
    </location>
</feature>